<keyword evidence="3" id="KW-1185">Reference proteome</keyword>
<organism evidence="2 3">
    <name type="scientific">Teratosphaeria destructans</name>
    <dbReference type="NCBI Taxonomy" id="418781"/>
    <lineage>
        <taxon>Eukaryota</taxon>
        <taxon>Fungi</taxon>
        <taxon>Dikarya</taxon>
        <taxon>Ascomycota</taxon>
        <taxon>Pezizomycotina</taxon>
        <taxon>Dothideomycetes</taxon>
        <taxon>Dothideomycetidae</taxon>
        <taxon>Mycosphaerellales</taxon>
        <taxon>Teratosphaeriaceae</taxon>
        <taxon>Teratosphaeria</taxon>
    </lineage>
</organism>
<accession>A0A9W7W2V0</accession>
<dbReference type="Proteomes" id="UP001138500">
    <property type="component" value="Unassembled WGS sequence"/>
</dbReference>
<sequence>MSKRRSPGHLTVQQTARIASSGVDRPASTEGLHRQAWRNAESTKGHHHRRPLTVNSMLPATFLVLLSSSSKAGPVRRLQPMEEMKGARILAVDRPTASTSKA</sequence>
<gene>
    <name evidence="2" type="ORF">Tdes44962_MAKER02718</name>
</gene>
<reference evidence="2 3" key="1">
    <citation type="journal article" date="2018" name="IMA Fungus">
        <title>IMA Genome-F 10: Nine draft genome sequences of Claviceps purpurea s.lat., including C. arundinis, C. humidiphila, and C. cf. spartinae, pseudomolecules for the pitch canker pathogen Fusarium circinatum, draft genome of Davidsoniella eucalypti, Grosmannia galeiformis, Quambalaria eucalypti, and Teratosphaeria destructans.</title>
        <authorList>
            <person name="Wingfield B.D."/>
            <person name="Liu M."/>
            <person name="Nguyen H.D."/>
            <person name="Lane F.A."/>
            <person name="Morgan S.W."/>
            <person name="De Vos L."/>
            <person name="Wilken P.M."/>
            <person name="Duong T.A."/>
            <person name="Aylward J."/>
            <person name="Coetzee M.P."/>
            <person name="Dadej K."/>
            <person name="De Beer Z.W."/>
            <person name="Findlay W."/>
            <person name="Havenga M."/>
            <person name="Kolarik M."/>
            <person name="Menzies J.G."/>
            <person name="Naidoo K."/>
            <person name="Pochopski O."/>
            <person name="Shoukouhi P."/>
            <person name="Santana Q.C."/>
            <person name="Seifert K.A."/>
            <person name="Soal N."/>
            <person name="Steenkamp E.T."/>
            <person name="Tatham C.T."/>
            <person name="van der Nest M.A."/>
            <person name="Wingfield M.J."/>
        </authorList>
    </citation>
    <scope>NUCLEOTIDE SEQUENCE [LARGE SCALE GENOMIC DNA]</scope>
    <source>
        <strain evidence="2">CMW44962</strain>
    </source>
</reference>
<name>A0A9W7W2V0_9PEZI</name>
<protein>
    <submittedName>
        <fullName evidence="2">Uncharacterized protein</fullName>
    </submittedName>
</protein>
<feature type="region of interest" description="Disordered" evidence="1">
    <location>
        <begin position="1"/>
        <end position="53"/>
    </location>
</feature>
<evidence type="ECO:0000256" key="1">
    <source>
        <dbReference type="SAM" id="MobiDB-lite"/>
    </source>
</evidence>
<proteinExistence type="predicted"/>
<evidence type="ECO:0000313" key="2">
    <source>
        <dbReference type="EMBL" id="KAH9827785.1"/>
    </source>
</evidence>
<evidence type="ECO:0000313" key="3">
    <source>
        <dbReference type="Proteomes" id="UP001138500"/>
    </source>
</evidence>
<dbReference type="EMBL" id="RIBY02001856">
    <property type="protein sequence ID" value="KAH9827785.1"/>
    <property type="molecule type" value="Genomic_DNA"/>
</dbReference>
<comment type="caution">
    <text evidence="2">The sequence shown here is derived from an EMBL/GenBank/DDBJ whole genome shotgun (WGS) entry which is preliminary data.</text>
</comment>
<dbReference type="AlphaFoldDB" id="A0A9W7W2V0"/>
<reference evidence="2 3" key="2">
    <citation type="journal article" date="2021" name="Curr. Genet.">
        <title>Genetic response to nitrogen starvation in the aggressive Eucalyptus foliar pathogen Teratosphaeria destructans.</title>
        <authorList>
            <person name="Havenga M."/>
            <person name="Wingfield B.D."/>
            <person name="Wingfield M.J."/>
            <person name="Dreyer L.L."/>
            <person name="Roets F."/>
            <person name="Aylward J."/>
        </authorList>
    </citation>
    <scope>NUCLEOTIDE SEQUENCE [LARGE SCALE GENOMIC DNA]</scope>
    <source>
        <strain evidence="2">CMW44962</strain>
    </source>
</reference>